<feature type="compositionally biased region" description="Basic and acidic residues" evidence="1">
    <location>
        <begin position="774"/>
        <end position="790"/>
    </location>
</feature>
<dbReference type="Proteomes" id="UP000800200">
    <property type="component" value="Unassembled WGS sequence"/>
</dbReference>
<organism evidence="2 3">
    <name type="scientific">Zopfia rhizophila CBS 207.26</name>
    <dbReference type="NCBI Taxonomy" id="1314779"/>
    <lineage>
        <taxon>Eukaryota</taxon>
        <taxon>Fungi</taxon>
        <taxon>Dikarya</taxon>
        <taxon>Ascomycota</taxon>
        <taxon>Pezizomycotina</taxon>
        <taxon>Dothideomycetes</taxon>
        <taxon>Dothideomycetes incertae sedis</taxon>
        <taxon>Zopfiaceae</taxon>
        <taxon>Zopfia</taxon>
    </lineage>
</organism>
<feature type="compositionally biased region" description="Polar residues" evidence="1">
    <location>
        <begin position="941"/>
        <end position="952"/>
    </location>
</feature>
<feature type="compositionally biased region" description="Polar residues" evidence="1">
    <location>
        <begin position="760"/>
        <end position="771"/>
    </location>
</feature>
<protein>
    <submittedName>
        <fullName evidence="2">Uncharacterized protein</fullName>
    </submittedName>
</protein>
<name>A0A6A6DWZ3_9PEZI</name>
<feature type="compositionally biased region" description="Pro residues" evidence="1">
    <location>
        <begin position="919"/>
        <end position="928"/>
    </location>
</feature>
<reference evidence="2" key="1">
    <citation type="journal article" date="2020" name="Stud. Mycol.">
        <title>101 Dothideomycetes genomes: a test case for predicting lifestyles and emergence of pathogens.</title>
        <authorList>
            <person name="Haridas S."/>
            <person name="Albert R."/>
            <person name="Binder M."/>
            <person name="Bloem J."/>
            <person name="Labutti K."/>
            <person name="Salamov A."/>
            <person name="Andreopoulos B."/>
            <person name="Baker S."/>
            <person name="Barry K."/>
            <person name="Bills G."/>
            <person name="Bluhm B."/>
            <person name="Cannon C."/>
            <person name="Castanera R."/>
            <person name="Culley D."/>
            <person name="Daum C."/>
            <person name="Ezra D."/>
            <person name="Gonzalez J."/>
            <person name="Henrissat B."/>
            <person name="Kuo A."/>
            <person name="Liang C."/>
            <person name="Lipzen A."/>
            <person name="Lutzoni F."/>
            <person name="Magnuson J."/>
            <person name="Mondo S."/>
            <person name="Nolan M."/>
            <person name="Ohm R."/>
            <person name="Pangilinan J."/>
            <person name="Park H.-J."/>
            <person name="Ramirez L."/>
            <person name="Alfaro M."/>
            <person name="Sun H."/>
            <person name="Tritt A."/>
            <person name="Yoshinaga Y."/>
            <person name="Zwiers L.-H."/>
            <person name="Turgeon B."/>
            <person name="Goodwin S."/>
            <person name="Spatafora J."/>
            <person name="Crous P."/>
            <person name="Grigoriev I."/>
        </authorList>
    </citation>
    <scope>NUCLEOTIDE SEQUENCE</scope>
    <source>
        <strain evidence="2">CBS 207.26</strain>
    </source>
</reference>
<feature type="compositionally biased region" description="Basic and acidic residues" evidence="1">
    <location>
        <begin position="800"/>
        <end position="813"/>
    </location>
</feature>
<feature type="compositionally biased region" description="Polar residues" evidence="1">
    <location>
        <begin position="37"/>
        <end position="47"/>
    </location>
</feature>
<feature type="compositionally biased region" description="Polar residues" evidence="1">
    <location>
        <begin position="705"/>
        <end position="728"/>
    </location>
</feature>
<evidence type="ECO:0000313" key="3">
    <source>
        <dbReference type="Proteomes" id="UP000800200"/>
    </source>
</evidence>
<dbReference type="EMBL" id="ML994646">
    <property type="protein sequence ID" value="KAF2182769.1"/>
    <property type="molecule type" value="Genomic_DNA"/>
</dbReference>
<feature type="compositionally biased region" description="Polar residues" evidence="1">
    <location>
        <begin position="820"/>
        <end position="840"/>
    </location>
</feature>
<proteinExistence type="predicted"/>
<feature type="compositionally biased region" description="Polar residues" evidence="1">
    <location>
        <begin position="12"/>
        <end position="30"/>
    </location>
</feature>
<dbReference type="OrthoDB" id="4188028at2759"/>
<feature type="compositionally biased region" description="Polar residues" evidence="1">
    <location>
        <begin position="156"/>
        <end position="169"/>
    </location>
</feature>
<feature type="compositionally biased region" description="Polar residues" evidence="1">
    <location>
        <begin position="653"/>
        <end position="670"/>
    </location>
</feature>
<keyword evidence="3" id="KW-1185">Reference proteome</keyword>
<dbReference type="AlphaFoldDB" id="A0A6A6DWZ3"/>
<feature type="compositionally biased region" description="Pro residues" evidence="1">
    <location>
        <begin position="1028"/>
        <end position="1042"/>
    </location>
</feature>
<feature type="compositionally biased region" description="Polar residues" evidence="1">
    <location>
        <begin position="109"/>
        <end position="125"/>
    </location>
</feature>
<gene>
    <name evidence="2" type="ORF">K469DRAFT_690508</name>
</gene>
<feature type="region of interest" description="Disordered" evidence="1">
    <location>
        <begin position="697"/>
        <end position="1100"/>
    </location>
</feature>
<feature type="region of interest" description="Disordered" evidence="1">
    <location>
        <begin position="635"/>
        <end position="670"/>
    </location>
</feature>
<feature type="compositionally biased region" description="Pro residues" evidence="1">
    <location>
        <begin position="894"/>
        <end position="912"/>
    </location>
</feature>
<feature type="compositionally biased region" description="Low complexity" evidence="1">
    <location>
        <begin position="55"/>
        <end position="82"/>
    </location>
</feature>
<evidence type="ECO:0000256" key="1">
    <source>
        <dbReference type="SAM" id="MobiDB-lite"/>
    </source>
</evidence>
<feature type="compositionally biased region" description="Basic and acidic residues" evidence="1">
    <location>
        <begin position="174"/>
        <end position="186"/>
    </location>
</feature>
<feature type="compositionally biased region" description="Low complexity" evidence="1">
    <location>
        <begin position="136"/>
        <end position="147"/>
    </location>
</feature>
<feature type="compositionally biased region" description="Pro residues" evidence="1">
    <location>
        <begin position="957"/>
        <end position="1007"/>
    </location>
</feature>
<feature type="region of interest" description="Disordered" evidence="1">
    <location>
        <begin position="1"/>
        <end position="218"/>
    </location>
</feature>
<accession>A0A6A6DWZ3</accession>
<evidence type="ECO:0000313" key="2">
    <source>
        <dbReference type="EMBL" id="KAF2182769.1"/>
    </source>
</evidence>
<sequence>MPPKRKYRATKAVTTTPQSKTQASAGIRTSSVKRRNSVQGGRTSRLQPSEPLHMTTRAASKAASNTTSPAAPSVAGGSSRRSSLNDLAQLDDGQSDAENERPSKRSRVSTDSGSPPDQVDSQNIVNEAPTPEEPKPTSSASSNASKPSTKKRRASGDSSQSSKTVSAQPSGILRRSESDVDVSEKQPRRKKRKTTEPLPELTEPPPDLTDASTPPGSPVQIPEFETQHNYEDVLAARRDGPIAKLPKRLPGRRRQPHADVNIETDLRRQLNIKMSYRSVTKALKPVLVELSTRTEKQLEDAPEFHRLFPEYEAITAALDRHFQARLGQVDSERRLRLEEAERVYNGEVEIQNKQFYNRFQELQDEYLQRCSYRAMQLIRQIDGEDGTATDDEVSPPIVIGESSLTQVEDNIIAPTRMDHPSEDQDDRLPAKYASRSRAFIEFERLWEDARKRQDLADQRRVFVAKNEDVDDSTYNLPGGFATFVGPDRDEAVASFNIGSLVDAASEVEKAPAQPEQPEVIPNEQASALLMLASVSAERSTETPSQDKQQTVTATEAVTPAQQTELRRQVSPFELLSTASTAMSLETAKSSPTKGPQAIENHAPQFEANGIQSAREVEAVKKESPAKVSTHRIMDILNNDQDIPSPRMRELKSSVLSEQTPSTSSSRQESVNYGTHYASHNGLLRLDARLDAIVHGQEQSLDRQVPTPSVEPTQPSNRSPSNQFWSSKNIGGPSEYVPESTLPEKNPLKRIKNMLEAAEARNSTPERATSQVVGDRLDRPPSRRDSIERSHMAPPPSRGFNPHERPGSANDSRRASLGYSAATSPSTGSMAYTRSPHNQPAQFVPPLHNSFDQGQHPQWDDSRRRSGPQHPLPPPTQFGPPSSQPYTPDYSRTGPTPPTHQSPYPPPGPPQLPPFSLALPPKPSQPPAPVNFRFAHYEPVPSRSQYAQPSPVNYSPVSHPPAPHGPPPPSQYGPPPYSGPPPYQPGYVPPPGSFQAPPPPPQPMPQYPPLKIQQYGGQPILPASLAPPHSQPPMPPYGQPTHPPAFSQQAPLKPHFESTGATPPPQGPPENRGRRHYKSYHTPGTEFRNYQGPHQGRRRGG</sequence>
<dbReference type="PRINTS" id="PR01217">
    <property type="entry name" value="PRICHEXTENSN"/>
</dbReference>